<dbReference type="RefSeq" id="WP_375357617.1">
    <property type="nucleotide sequence ID" value="NZ_JBHHMI010000029.1"/>
</dbReference>
<evidence type="ECO:0000256" key="1">
    <source>
        <dbReference type="SAM" id="Coils"/>
    </source>
</evidence>
<keyword evidence="3" id="KW-1185">Reference proteome</keyword>
<feature type="coiled-coil region" evidence="1">
    <location>
        <begin position="91"/>
        <end position="125"/>
    </location>
</feature>
<proteinExistence type="predicted"/>
<dbReference type="EMBL" id="JBHHMI010000029">
    <property type="protein sequence ID" value="MFB5269345.1"/>
    <property type="molecule type" value="Genomic_DNA"/>
</dbReference>
<reference evidence="2 3" key="1">
    <citation type="submission" date="2024-09" db="EMBL/GenBank/DDBJ databases">
        <title>Paenibacillus zeirhizospherea sp. nov., isolated from surface of the maize (Zea mays) roots in a horticulture field, Hungary.</title>
        <authorList>
            <person name="Marton D."/>
            <person name="Farkas M."/>
            <person name="Bedics A."/>
            <person name="Toth E."/>
            <person name="Tancsics A."/>
            <person name="Boka K."/>
            <person name="Maroti G."/>
            <person name="Kriszt B."/>
            <person name="Cserhati M."/>
        </authorList>
    </citation>
    <scope>NUCLEOTIDE SEQUENCE [LARGE SCALE GENOMIC DNA]</scope>
    <source>
        <strain evidence="2 3">KCTC 33519</strain>
    </source>
</reference>
<accession>A0ABV5AYR7</accession>
<name>A0ABV5AYR7_9BACL</name>
<comment type="caution">
    <text evidence="2">The sequence shown here is derived from an EMBL/GenBank/DDBJ whole genome shotgun (WGS) entry which is preliminary data.</text>
</comment>
<gene>
    <name evidence="2" type="ORF">ACE41H_21525</name>
</gene>
<sequence length="125" mass="14341">MGYMTTLTILNDGFSQIQKYPKEFINKISEGMDGFNRFGLSGRNNINDYGIGNHANVLQVAQSHHADDPRMFVAYGNSLNFIGWGNDSTNLEHRKQMLKLAKQMVKREEEEIKRLENQQTKSDSQ</sequence>
<protein>
    <submittedName>
        <fullName evidence="2">Uncharacterized protein</fullName>
    </submittedName>
</protein>
<dbReference type="Proteomes" id="UP001580346">
    <property type="component" value="Unassembled WGS sequence"/>
</dbReference>
<evidence type="ECO:0000313" key="3">
    <source>
        <dbReference type="Proteomes" id="UP001580346"/>
    </source>
</evidence>
<keyword evidence="1" id="KW-0175">Coiled coil</keyword>
<evidence type="ECO:0000313" key="2">
    <source>
        <dbReference type="EMBL" id="MFB5269345.1"/>
    </source>
</evidence>
<organism evidence="2 3">
    <name type="scientific">Paenibacillus enshidis</name>
    <dbReference type="NCBI Taxonomy" id="1458439"/>
    <lineage>
        <taxon>Bacteria</taxon>
        <taxon>Bacillati</taxon>
        <taxon>Bacillota</taxon>
        <taxon>Bacilli</taxon>
        <taxon>Bacillales</taxon>
        <taxon>Paenibacillaceae</taxon>
        <taxon>Paenibacillus</taxon>
    </lineage>
</organism>